<dbReference type="InterPro" id="IPR036590">
    <property type="entry name" value="SRAP-like"/>
</dbReference>
<evidence type="ECO:0000313" key="10">
    <source>
        <dbReference type="Proteomes" id="UP000290624"/>
    </source>
</evidence>
<evidence type="ECO:0000256" key="5">
    <source>
        <dbReference type="ARBA" id="ARBA00023124"/>
    </source>
</evidence>
<dbReference type="SUPFAM" id="SSF143081">
    <property type="entry name" value="BB1717-like"/>
    <property type="match status" value="1"/>
</dbReference>
<evidence type="ECO:0000256" key="2">
    <source>
        <dbReference type="ARBA" id="ARBA00022670"/>
    </source>
</evidence>
<keyword evidence="5" id="KW-0190">Covalent protein-DNA linkage</keyword>
<dbReference type="GO" id="GO:0106300">
    <property type="term" value="P:protein-DNA covalent cross-linking repair"/>
    <property type="evidence" value="ECO:0007669"/>
    <property type="project" value="InterPro"/>
</dbReference>
<dbReference type="PANTHER" id="PTHR13604:SF0">
    <property type="entry name" value="ABASIC SITE PROCESSING PROTEIN HMCES"/>
    <property type="match status" value="1"/>
</dbReference>
<comment type="similarity">
    <text evidence="1 8">Belongs to the SOS response-associated peptidase family.</text>
</comment>
<reference evidence="9 10" key="1">
    <citation type="submission" date="2018-01" db="EMBL/GenBank/DDBJ databases">
        <title>Lactibacter flavus gen. nov., sp. nov., a novel bacterium of the family Propionibacteriaceae isolated from raw milk and dairy products.</title>
        <authorList>
            <person name="Wenning M."/>
            <person name="Breitenwieser F."/>
            <person name="Huptas C."/>
            <person name="von Neubeck M."/>
            <person name="Busse H.-J."/>
            <person name="Scherer S."/>
        </authorList>
    </citation>
    <scope>NUCLEOTIDE SEQUENCE [LARGE SCALE GENOMIC DNA]</scope>
    <source>
        <strain evidence="9 10">VG341</strain>
    </source>
</reference>
<keyword evidence="7" id="KW-0456">Lyase</keyword>
<keyword evidence="6" id="KW-0238">DNA-binding</keyword>
<dbReference type="Pfam" id="PF02586">
    <property type="entry name" value="SRAP"/>
    <property type="match status" value="1"/>
</dbReference>
<dbReference type="OrthoDB" id="9782620at2"/>
<dbReference type="EMBL" id="PPCV01000006">
    <property type="protein sequence ID" value="RXW31906.1"/>
    <property type="molecule type" value="Genomic_DNA"/>
</dbReference>
<name>A0A4Q2EH00_9ACTN</name>
<evidence type="ECO:0000256" key="4">
    <source>
        <dbReference type="ARBA" id="ARBA00022801"/>
    </source>
</evidence>
<dbReference type="Gene3D" id="3.90.1680.10">
    <property type="entry name" value="SOS response associated peptidase-like"/>
    <property type="match status" value="1"/>
</dbReference>
<evidence type="ECO:0000313" key="9">
    <source>
        <dbReference type="EMBL" id="RXW31906.1"/>
    </source>
</evidence>
<dbReference type="PANTHER" id="PTHR13604">
    <property type="entry name" value="DC12-RELATED"/>
    <property type="match status" value="1"/>
</dbReference>
<evidence type="ECO:0000256" key="1">
    <source>
        <dbReference type="ARBA" id="ARBA00008136"/>
    </source>
</evidence>
<dbReference type="GO" id="GO:0008233">
    <property type="term" value="F:peptidase activity"/>
    <property type="evidence" value="ECO:0007669"/>
    <property type="project" value="UniProtKB-KW"/>
</dbReference>
<dbReference type="GO" id="GO:0016829">
    <property type="term" value="F:lyase activity"/>
    <property type="evidence" value="ECO:0007669"/>
    <property type="project" value="UniProtKB-KW"/>
</dbReference>
<dbReference type="AlphaFoldDB" id="A0A4Q2EH00"/>
<evidence type="ECO:0000256" key="8">
    <source>
        <dbReference type="RuleBase" id="RU364100"/>
    </source>
</evidence>
<dbReference type="InterPro" id="IPR003738">
    <property type="entry name" value="SRAP"/>
</dbReference>
<comment type="caution">
    <text evidence="9">The sequence shown here is derived from an EMBL/GenBank/DDBJ whole genome shotgun (WGS) entry which is preliminary data.</text>
</comment>
<dbReference type="GO" id="GO:0003697">
    <property type="term" value="F:single-stranded DNA binding"/>
    <property type="evidence" value="ECO:0007669"/>
    <property type="project" value="InterPro"/>
</dbReference>
<proteinExistence type="inferred from homology"/>
<evidence type="ECO:0000256" key="6">
    <source>
        <dbReference type="ARBA" id="ARBA00023125"/>
    </source>
</evidence>
<keyword evidence="3" id="KW-0227">DNA damage</keyword>
<dbReference type="RefSeq" id="WP_129459125.1">
    <property type="nucleotide sequence ID" value="NZ_PPCV01000006.1"/>
</dbReference>
<evidence type="ECO:0000256" key="7">
    <source>
        <dbReference type="ARBA" id="ARBA00023239"/>
    </source>
</evidence>
<keyword evidence="10" id="KW-1185">Reference proteome</keyword>
<evidence type="ECO:0000256" key="3">
    <source>
        <dbReference type="ARBA" id="ARBA00022763"/>
    </source>
</evidence>
<dbReference type="Proteomes" id="UP000290624">
    <property type="component" value="Unassembled WGS sequence"/>
</dbReference>
<dbReference type="GO" id="GO:0006508">
    <property type="term" value="P:proteolysis"/>
    <property type="evidence" value="ECO:0007669"/>
    <property type="project" value="UniProtKB-KW"/>
</dbReference>
<dbReference type="EC" id="3.4.-.-" evidence="8"/>
<organism evidence="9 10">
    <name type="scientific">Propioniciclava flava</name>
    <dbReference type="NCBI Taxonomy" id="2072026"/>
    <lineage>
        <taxon>Bacteria</taxon>
        <taxon>Bacillati</taxon>
        <taxon>Actinomycetota</taxon>
        <taxon>Actinomycetes</taxon>
        <taxon>Propionibacteriales</taxon>
        <taxon>Propionibacteriaceae</taxon>
        <taxon>Propioniciclava</taxon>
    </lineage>
</organism>
<gene>
    <name evidence="9" type="ORF">C1706_10225</name>
</gene>
<accession>A0A4Q2EH00</accession>
<sequence length="235" mass="25522">MCGRFAASASTEDLIDLFGIEEVADPAVASYNLAPTDPIPAVLDRLEADAGAPMRTLVSPRWGLIPSWAKDPSGAARLINARAETIATKRSFSGSLSRRRCLIPADGYYEWTPKVESGRTVKQPWFLHPREGLFVMAGLYAWWREPGTGAWLLTATIITTQASDALGHIHDRMPMTIAPADWDAWLDPRLTESQCALPLLATPEDLSVHAVSRAVNRVANNGPELVLPVADVPAT</sequence>
<protein>
    <recommendedName>
        <fullName evidence="8">Abasic site processing protein</fullName>
        <ecNumber evidence="8">3.4.-.-</ecNumber>
    </recommendedName>
</protein>
<keyword evidence="4 8" id="KW-0378">Hydrolase</keyword>
<keyword evidence="2 8" id="KW-0645">Protease</keyword>